<feature type="transmembrane region" description="Helical" evidence="3">
    <location>
        <begin position="525"/>
        <end position="541"/>
    </location>
</feature>
<feature type="region of interest" description="Disordered" evidence="2">
    <location>
        <begin position="1"/>
        <end position="32"/>
    </location>
</feature>
<reference evidence="5" key="2">
    <citation type="journal article" date="2020" name="Data Brief">
        <title>Transcriptome dataset of Babesia bovis life stages within vertebrate and invertebrate hosts.</title>
        <authorList>
            <person name="Ueti M.W."/>
            <person name="Johnson W.C."/>
            <person name="Kappmeyer L.S."/>
            <person name="Herndon D.R."/>
            <person name="Mousel M.R."/>
            <person name="Reif K.E."/>
            <person name="Taus N.S."/>
            <person name="Ifeonu O.O."/>
            <person name="Silva J.C."/>
            <person name="Suarez C.E."/>
            <person name="Brayton K.A."/>
        </authorList>
    </citation>
    <scope>NUCLEOTIDE SEQUENCE [LARGE SCALE GENOMIC DNA]</scope>
</reference>
<dbReference type="VEuPathDB" id="PiroplasmaDB:BBOV_III003860"/>
<evidence type="ECO:0000313" key="5">
    <source>
        <dbReference type="Proteomes" id="UP000002173"/>
    </source>
</evidence>
<evidence type="ECO:0008006" key="6">
    <source>
        <dbReference type="Google" id="ProtNLM"/>
    </source>
</evidence>
<evidence type="ECO:0000256" key="1">
    <source>
        <dbReference type="SAM" id="Coils"/>
    </source>
</evidence>
<feature type="compositionally biased region" description="Polar residues" evidence="2">
    <location>
        <begin position="1"/>
        <end position="12"/>
    </location>
</feature>
<dbReference type="InParanoid" id="A7AN15"/>
<dbReference type="GeneID" id="5479766"/>
<keyword evidence="3" id="KW-1133">Transmembrane helix</keyword>
<keyword evidence="3" id="KW-0812">Transmembrane</keyword>
<evidence type="ECO:0000256" key="2">
    <source>
        <dbReference type="SAM" id="MobiDB-lite"/>
    </source>
</evidence>
<keyword evidence="5" id="KW-1185">Reference proteome</keyword>
<organism evidence="4 5">
    <name type="scientific">Babesia bovis</name>
    <dbReference type="NCBI Taxonomy" id="5865"/>
    <lineage>
        <taxon>Eukaryota</taxon>
        <taxon>Sar</taxon>
        <taxon>Alveolata</taxon>
        <taxon>Apicomplexa</taxon>
        <taxon>Aconoidasida</taxon>
        <taxon>Piroplasmida</taxon>
        <taxon>Babesiidae</taxon>
        <taxon>Babesia</taxon>
    </lineage>
</organism>
<name>A7AN15_BABBO</name>
<keyword evidence="1" id="KW-0175">Coiled coil</keyword>
<dbReference type="EMBL" id="AAXT01000001">
    <property type="protein sequence ID" value="EDO07949.1"/>
    <property type="molecule type" value="Genomic_DNA"/>
</dbReference>
<evidence type="ECO:0000313" key="4">
    <source>
        <dbReference type="EMBL" id="EDO07949.1"/>
    </source>
</evidence>
<dbReference type="Proteomes" id="UP000002173">
    <property type="component" value="Unassembled WGS sequence"/>
</dbReference>
<reference evidence="5" key="3">
    <citation type="journal article" date="2021" name="Int. J. Parasitol.">
        <title>Comparative analysis of gene expression between Babesia bovis blood stages and kinetes allowed by improved genome annotation.</title>
        <authorList>
            <person name="Ueti M.W."/>
            <person name="Johnson W.C."/>
            <person name="Kappmeyer L.S."/>
            <person name="Herndon D.R."/>
            <person name="Mousel M.R."/>
            <person name="Reif K.E."/>
            <person name="Taus N.S."/>
            <person name="Ifeonu O.O."/>
            <person name="Silva J.C."/>
            <person name="Suarez C.E."/>
            <person name="Brayton K.A."/>
        </authorList>
    </citation>
    <scope>NUCLEOTIDE SEQUENCE [LARGE SCALE GENOMIC DNA]</scope>
</reference>
<gene>
    <name evidence="4" type="ORF">BBOV_III003860</name>
</gene>
<dbReference type="KEGG" id="bbo:BBOV_III003860"/>
<dbReference type="RefSeq" id="XP_001611517.1">
    <property type="nucleotide sequence ID" value="XM_001611467.1"/>
</dbReference>
<reference evidence="4 5" key="1">
    <citation type="journal article" date="2007" name="PLoS Pathog.">
        <title>Genome sequence of Babesia bovis and comparative analysis of apicomplexan hemoprotozoa.</title>
        <authorList>
            <person name="Brayton K.A."/>
            <person name="Lau A.O.T."/>
            <person name="Herndon D.R."/>
            <person name="Hannick L."/>
            <person name="Kappmeyer L.S."/>
            <person name="Berens S.J."/>
            <person name="Bidwell S.L."/>
            <person name="Brown W.C."/>
            <person name="Crabtree J."/>
            <person name="Fadrosh D."/>
            <person name="Feldblum T."/>
            <person name="Forberger H.A."/>
            <person name="Haas B.J."/>
            <person name="Howell J.M."/>
            <person name="Khouri H."/>
            <person name="Koo H."/>
            <person name="Mann D.J."/>
            <person name="Norimine J."/>
            <person name="Paulsen I.T."/>
            <person name="Radune D."/>
            <person name="Ren Q."/>
            <person name="Smith R.K. Jr."/>
            <person name="Suarez C.E."/>
            <person name="White O."/>
            <person name="Wortman J.R."/>
            <person name="Knowles D.P. Jr."/>
            <person name="McElwain T.F."/>
            <person name="Nene V.M."/>
        </authorList>
    </citation>
    <scope>NUCLEOTIDE SEQUENCE [LARGE SCALE GENOMIC DNA]</scope>
    <source>
        <strain evidence="4">T2Bo</strain>
    </source>
</reference>
<comment type="caution">
    <text evidence="4">The sequence shown here is derived from an EMBL/GenBank/DDBJ whole genome shotgun (WGS) entry which is preliminary data.</text>
</comment>
<feature type="coiled-coil region" evidence="1">
    <location>
        <begin position="107"/>
        <end position="235"/>
    </location>
</feature>
<protein>
    <recommendedName>
        <fullName evidence="6">Golgin-84</fullName>
    </recommendedName>
</protein>
<feature type="region of interest" description="Disordered" evidence="2">
    <location>
        <begin position="401"/>
        <end position="420"/>
    </location>
</feature>
<accession>A7AN15</accession>
<keyword evidence="3" id="KW-0472">Membrane</keyword>
<dbReference type="STRING" id="5865.A7AN15"/>
<proteinExistence type="predicted"/>
<evidence type="ECO:0000256" key="3">
    <source>
        <dbReference type="SAM" id="Phobius"/>
    </source>
</evidence>
<dbReference type="Gene3D" id="1.10.287.1490">
    <property type="match status" value="1"/>
</dbReference>
<dbReference type="AlphaFoldDB" id="A7AN15"/>
<feature type="compositionally biased region" description="Polar residues" evidence="2">
    <location>
        <begin position="406"/>
        <end position="417"/>
    </location>
</feature>
<feature type="coiled-coil region" evidence="1">
    <location>
        <begin position="442"/>
        <end position="469"/>
    </location>
</feature>
<sequence length="542" mass="61157">MESDTVASSLVQDDTEPVISDHSGGDSPVTVENDMAASCDTVDESLSLTPDVEYQENHDIGVPSGTSSLPDDDSNIVTAHVDPLGVTSSDVGESSQSVGDMEPVDVSVDLRARLETLEQALSSKEQQCVMLEQQLIQANRQVETCYYQMEEHADTLRHHVAELDRKDQELMSARRDLERLDLLESEKRHLSEMVAKLTHEVDVRTEDATVARNTLSQIEKKLVDLTNDNMLLKDHVQTLASEHSRSRDLVRTMEEASSRGEIQYRVLETELANVKDRLETKEAEMSNLMTELANLQDEYLRSKEQLHASESECQAHKEKASEIYSLYQQLQEENMGLVSELKDLGAKPVEPIDNSDIIQQCQELSTQLEAATQQCRERDSALSERASKIQMLEHRIKSLETELRQKSGTQEQSNEGSQDAMRRLQDEIRIIKINNAGLVSEISSLKAQINDKNARIDQLNCEIMTQKRKDAPLAENGFDVDLEAYMGNRMSGMSFSESSKSMRMLSVIQEAAKRVLNEPFYRKCFMIYVVILHILMIALLMT</sequence>
<dbReference type="OMA" id="CVMLEQQ"/>